<evidence type="ECO:0000313" key="5">
    <source>
        <dbReference type="EMBL" id="TMI87001.1"/>
    </source>
</evidence>
<dbReference type="InterPro" id="IPR027417">
    <property type="entry name" value="P-loop_NTPase"/>
</dbReference>
<organism evidence="5 6">
    <name type="scientific">Candidatus Segetimicrobium genomatis</name>
    <dbReference type="NCBI Taxonomy" id="2569760"/>
    <lineage>
        <taxon>Bacteria</taxon>
        <taxon>Bacillati</taxon>
        <taxon>Candidatus Sysuimicrobiota</taxon>
        <taxon>Candidatus Sysuimicrobiia</taxon>
        <taxon>Candidatus Sysuimicrobiales</taxon>
        <taxon>Candidatus Segetimicrobiaceae</taxon>
        <taxon>Candidatus Segetimicrobium</taxon>
    </lineage>
</organism>
<dbReference type="Pfam" id="PF00437">
    <property type="entry name" value="T2SSE"/>
    <property type="match status" value="1"/>
</dbReference>
<reference evidence="5 6" key="1">
    <citation type="journal article" date="2019" name="Nat. Microbiol.">
        <title>Mediterranean grassland soil C-N compound turnover is dependent on rainfall and depth, and is mediated by genomically divergent microorganisms.</title>
        <authorList>
            <person name="Diamond S."/>
            <person name="Andeer P.F."/>
            <person name="Li Z."/>
            <person name="Crits-Christoph A."/>
            <person name="Burstein D."/>
            <person name="Anantharaman K."/>
            <person name="Lane K.R."/>
            <person name="Thomas B.C."/>
            <person name="Pan C."/>
            <person name="Northen T.R."/>
            <person name="Banfield J.F."/>
        </authorList>
    </citation>
    <scope>NUCLEOTIDE SEQUENCE [LARGE SCALE GENOMIC DNA]</scope>
    <source>
        <strain evidence="5">NP_3</strain>
    </source>
</reference>
<gene>
    <name evidence="5" type="ORF">E6H00_16950</name>
</gene>
<dbReference type="GO" id="GO:0016887">
    <property type="term" value="F:ATP hydrolysis activity"/>
    <property type="evidence" value="ECO:0007669"/>
    <property type="project" value="TreeGrafter"/>
</dbReference>
<dbReference type="Pfam" id="PF05157">
    <property type="entry name" value="MshEN"/>
    <property type="match status" value="1"/>
</dbReference>
<evidence type="ECO:0000259" key="4">
    <source>
        <dbReference type="PROSITE" id="PS00662"/>
    </source>
</evidence>
<accession>A0A537JTX6</accession>
<dbReference type="Gene3D" id="3.30.450.90">
    <property type="match status" value="1"/>
</dbReference>
<comment type="similarity">
    <text evidence="1">Belongs to the GSP E family.</text>
</comment>
<evidence type="ECO:0000313" key="6">
    <source>
        <dbReference type="Proteomes" id="UP000318509"/>
    </source>
</evidence>
<dbReference type="AlphaFoldDB" id="A0A537JTX6"/>
<dbReference type="Gene3D" id="3.30.300.160">
    <property type="entry name" value="Type II secretion system, protein E, N-terminal domain"/>
    <property type="match status" value="1"/>
</dbReference>
<keyword evidence="2" id="KW-0547">Nucleotide-binding</keyword>
<dbReference type="GO" id="GO:0005886">
    <property type="term" value="C:plasma membrane"/>
    <property type="evidence" value="ECO:0007669"/>
    <property type="project" value="TreeGrafter"/>
</dbReference>
<dbReference type="FunFam" id="3.30.300.160:FF:000002">
    <property type="entry name" value="Type II secretion system protein E"/>
    <property type="match status" value="1"/>
</dbReference>
<dbReference type="PROSITE" id="PS00662">
    <property type="entry name" value="T2SP_E"/>
    <property type="match status" value="1"/>
</dbReference>
<evidence type="ECO:0000256" key="1">
    <source>
        <dbReference type="ARBA" id="ARBA00006611"/>
    </source>
</evidence>
<dbReference type="GO" id="GO:0005524">
    <property type="term" value="F:ATP binding"/>
    <property type="evidence" value="ECO:0007669"/>
    <property type="project" value="UniProtKB-KW"/>
</dbReference>
<evidence type="ECO:0000256" key="3">
    <source>
        <dbReference type="ARBA" id="ARBA00022840"/>
    </source>
</evidence>
<dbReference type="Proteomes" id="UP000318509">
    <property type="component" value="Unassembled WGS sequence"/>
</dbReference>
<dbReference type="InterPro" id="IPR037257">
    <property type="entry name" value="T2SS_E_N_sf"/>
</dbReference>
<dbReference type="PANTHER" id="PTHR30258">
    <property type="entry name" value="TYPE II SECRETION SYSTEM PROTEIN GSPE-RELATED"/>
    <property type="match status" value="1"/>
</dbReference>
<dbReference type="SUPFAM" id="SSF160246">
    <property type="entry name" value="EspE N-terminal domain-like"/>
    <property type="match status" value="1"/>
</dbReference>
<dbReference type="PANTHER" id="PTHR30258:SF2">
    <property type="entry name" value="COMG OPERON PROTEIN 1"/>
    <property type="match status" value="1"/>
</dbReference>
<dbReference type="CDD" id="cd01129">
    <property type="entry name" value="PulE-GspE-like"/>
    <property type="match status" value="1"/>
</dbReference>
<dbReference type="EMBL" id="VBAK01000169">
    <property type="protein sequence ID" value="TMI87001.1"/>
    <property type="molecule type" value="Genomic_DNA"/>
</dbReference>
<comment type="caution">
    <text evidence="5">The sequence shown here is derived from an EMBL/GenBank/DDBJ whole genome shotgun (WGS) entry which is preliminary data.</text>
</comment>
<name>A0A537JTX6_9BACT</name>
<protein>
    <submittedName>
        <fullName evidence="5">Type II/IV secretion system protein</fullName>
    </submittedName>
</protein>
<proteinExistence type="inferred from homology"/>
<keyword evidence="3" id="KW-0067">ATP-binding</keyword>
<evidence type="ECO:0000256" key="2">
    <source>
        <dbReference type="ARBA" id="ARBA00022741"/>
    </source>
</evidence>
<sequence>MGLFSGKQETKPEFAPGETLTRRVLALLDDGAKGEEEVTASALASELALPVGDVEAELKTLVRFGNLVRRTGKNGEAHYSATPRRKLLGDLLVESRHLTAEQLKEALGEQHRTGERLGVILVDRGYVTKQIIGKMLEMQRGIPYVNLSAYPIDEILVRSLPERVIMEHKIVPLARSGDEIHLAMLDPSDIMAVDTVGRFLHGKVRPFLTTESDFSWVVNKFFDVGRKVGESLTEAGPNREDSEAANQGSAVGVVEAFDDSPVVRVLNTIVHDAVRIGATDIHIEPEADETPVRFRIDGLLADKTVLPRTVSDGVASRLKVLAGMDIAERIRPQDGRILFSVEGREYDLRIATLGTVFGERVAIRLLNNRQVQVGLERLGLFADQQATLERLLRHQHGMILVTGPTGSGKTTTLYASLSHINERVRNIMTIEDPVEYRLPGITQIPVREKSGITFGIGLRAILRHDPDVVMVGEVRDSETASIAIHAALTGHLVLTTLHTNNATGAIVRLVDMGIEPYLLTSSVLAVVGQRLVRLLCKACKGQRPALAADLELLGLPPGTDLMLPMAGGCAECGNLGYRGRIGVFEIMTMDEAVREQVLQRQPATVLLATARRGGMKTLREALAEKVREGVTTVEEFQRLTSAEAA</sequence>
<dbReference type="Gene3D" id="3.40.50.300">
    <property type="entry name" value="P-loop containing nucleotide triphosphate hydrolases"/>
    <property type="match status" value="1"/>
</dbReference>
<feature type="domain" description="Bacterial type II secretion system protein E" evidence="4">
    <location>
        <begin position="462"/>
        <end position="476"/>
    </location>
</feature>
<dbReference type="InterPro" id="IPR007831">
    <property type="entry name" value="T2SS_GspE_N"/>
</dbReference>
<dbReference type="SUPFAM" id="SSF52540">
    <property type="entry name" value="P-loop containing nucleoside triphosphate hydrolases"/>
    <property type="match status" value="1"/>
</dbReference>
<dbReference type="InterPro" id="IPR001482">
    <property type="entry name" value="T2SS/T4SS_dom"/>
</dbReference>
<dbReference type="FunFam" id="3.40.50.300:FF:000398">
    <property type="entry name" value="Type IV pilus assembly ATPase PilB"/>
    <property type="match status" value="1"/>
</dbReference>